<feature type="chain" id="PRO_5045681613" evidence="2">
    <location>
        <begin position="22"/>
        <end position="249"/>
    </location>
</feature>
<reference evidence="3 4" key="1">
    <citation type="submission" date="2021-07" db="EMBL/GenBank/DDBJ databases">
        <authorList>
            <person name="So Y."/>
        </authorList>
    </citation>
    <scope>NUCLEOTIDE SEQUENCE [LARGE SCALE GENOMIC DNA]</scope>
    <source>
        <strain evidence="3 4">HJA6</strain>
    </source>
</reference>
<name>A0ABS7AF87_9PROT</name>
<sequence>MTSRRLILALPALLAARPGTATEARRQEQPPALRTPRPVQLRPGAPAAMLHASVDELGRSLSVRFSGTGAPETVFRFTSWYGYGRVFAVLPLRGRQVVLAAFEGNTGTGVYQELQAVIGQEDDGTARILAIETLRARETPMCNEAAYLSVRIVPDGGGLRLEQEARGVSGTCDPRRPPARFREIWSTMLRWSGRGVMQATPAPRNPGPGQRKVDLARVKTLEWLAAAPRSDVTVEDLQQLGLMEVVRTA</sequence>
<comment type="caution">
    <text evidence="3">The sequence shown here is derived from an EMBL/GenBank/DDBJ whole genome shotgun (WGS) entry which is preliminary data.</text>
</comment>
<dbReference type="RefSeq" id="WP_219765540.1">
    <property type="nucleotide sequence ID" value="NZ_JAHYBZ010000009.1"/>
</dbReference>
<dbReference type="Proteomes" id="UP001196565">
    <property type="component" value="Unassembled WGS sequence"/>
</dbReference>
<keyword evidence="2" id="KW-0732">Signal</keyword>
<gene>
    <name evidence="3" type="ORF">KPL78_24165</name>
</gene>
<dbReference type="EMBL" id="JAHYBZ010000009">
    <property type="protein sequence ID" value="MBW6400976.1"/>
    <property type="molecule type" value="Genomic_DNA"/>
</dbReference>
<accession>A0ABS7AF87</accession>
<keyword evidence="4" id="KW-1185">Reference proteome</keyword>
<protein>
    <submittedName>
        <fullName evidence="3">Uncharacterized protein</fullName>
    </submittedName>
</protein>
<feature type="signal peptide" evidence="2">
    <location>
        <begin position="1"/>
        <end position="21"/>
    </location>
</feature>
<evidence type="ECO:0000256" key="2">
    <source>
        <dbReference type="SAM" id="SignalP"/>
    </source>
</evidence>
<feature type="region of interest" description="Disordered" evidence="1">
    <location>
        <begin position="19"/>
        <end position="39"/>
    </location>
</feature>
<evidence type="ECO:0000256" key="1">
    <source>
        <dbReference type="SAM" id="MobiDB-lite"/>
    </source>
</evidence>
<proteinExistence type="predicted"/>
<evidence type="ECO:0000313" key="3">
    <source>
        <dbReference type="EMBL" id="MBW6400976.1"/>
    </source>
</evidence>
<evidence type="ECO:0000313" key="4">
    <source>
        <dbReference type="Proteomes" id="UP001196565"/>
    </source>
</evidence>
<organism evidence="3 4">
    <name type="scientific">Roseomonas alba</name>
    <dbReference type="NCBI Taxonomy" id="2846776"/>
    <lineage>
        <taxon>Bacteria</taxon>
        <taxon>Pseudomonadati</taxon>
        <taxon>Pseudomonadota</taxon>
        <taxon>Alphaproteobacteria</taxon>
        <taxon>Acetobacterales</taxon>
        <taxon>Roseomonadaceae</taxon>
        <taxon>Roseomonas</taxon>
    </lineage>
</organism>